<organism evidence="10 11">
    <name type="scientific">Umbelopsis vinacea</name>
    <dbReference type="NCBI Taxonomy" id="44442"/>
    <lineage>
        <taxon>Eukaryota</taxon>
        <taxon>Fungi</taxon>
        <taxon>Fungi incertae sedis</taxon>
        <taxon>Mucoromycota</taxon>
        <taxon>Mucoromycotina</taxon>
        <taxon>Umbelopsidomycetes</taxon>
        <taxon>Umbelopsidales</taxon>
        <taxon>Umbelopsidaceae</taxon>
        <taxon>Umbelopsis</taxon>
    </lineage>
</organism>
<dbReference type="InterPro" id="IPR002219">
    <property type="entry name" value="PKC_DAG/PE"/>
</dbReference>
<dbReference type="Gene3D" id="3.30.60.20">
    <property type="match status" value="1"/>
</dbReference>
<evidence type="ECO:0000256" key="4">
    <source>
        <dbReference type="ARBA" id="ARBA00022833"/>
    </source>
</evidence>
<keyword evidence="4" id="KW-0862">Zinc</keyword>
<dbReference type="InterPro" id="IPR046349">
    <property type="entry name" value="C1-like_sf"/>
</dbReference>
<feature type="compositionally biased region" description="Basic and acidic residues" evidence="7">
    <location>
        <begin position="127"/>
        <end position="138"/>
    </location>
</feature>
<feature type="region of interest" description="Disordered" evidence="7">
    <location>
        <begin position="270"/>
        <end position="305"/>
    </location>
</feature>
<sequence length="579" mass="65045">MSSSNHHFEENTFANLTYCDYCSKLLWGLAKQGLECSECQYVCHNKCASSAPSCQSVKANPPARPNGGDSPTPKTPKSPTITDSPAANSLRQIQNADQQQQRGKNSKHKSTASVKSISSQSGFDSDSSLHDSHKDEVNKSPAASSAPESTADFTHHLKDVIMSSAVNASSEDINAPAMLYLKSQPPLNAQTTTRNFTRFASKCGAIFAFRDAIIRLISWENTADTLLAMVVWCVICFYPVLVVFGPQLLLLRVIVAKFYLKYGKFDSGEPLTDEPESDEKMNVKSSATNSAQASPNQQRPSSKRTLSGFGLSSVLFASDDASPEYLSNLKNLQNMMGEFSDGYDLVMSNASHFDWSSETETMYLLQAILISMFVLAVGIWIIPWRLVFMFGGLSVFFYNTKFVQLVLRDIGPDLGRHSERLFKTLGVWYRSLEETAAEHGTFKEASLYENQRWWPGSGFTPQMLRMERGPWSDISGTIPLPTKYEYKPPAGYKWEDEDWTLDKTGPWKQNFLGVEVSIPNIIMQVDPDEGGWVYSNSEWEPLFKKKDGGDGSKRDLTRRRRWIRRARRLTREERLAMDD</sequence>
<comment type="subcellular location">
    <subcellularLocation>
        <location evidence="1">Membrane</location>
        <topology evidence="1">Multi-pass membrane protein</topology>
    </subcellularLocation>
</comment>
<dbReference type="Pfam" id="PF00130">
    <property type="entry name" value="C1_1"/>
    <property type="match status" value="1"/>
</dbReference>
<evidence type="ECO:0000256" key="1">
    <source>
        <dbReference type="ARBA" id="ARBA00004141"/>
    </source>
</evidence>
<dbReference type="EMBL" id="JAEPRA010000009">
    <property type="protein sequence ID" value="KAG2180516.1"/>
    <property type="molecule type" value="Genomic_DNA"/>
</dbReference>
<dbReference type="PROSITE" id="PS50081">
    <property type="entry name" value="ZF_DAG_PE_2"/>
    <property type="match status" value="1"/>
</dbReference>
<feature type="region of interest" description="Disordered" evidence="7">
    <location>
        <begin position="54"/>
        <end position="149"/>
    </location>
</feature>
<evidence type="ECO:0000256" key="7">
    <source>
        <dbReference type="SAM" id="MobiDB-lite"/>
    </source>
</evidence>
<dbReference type="PANTHER" id="PTHR28304">
    <property type="entry name" value="PEROXISOMAL MEMBRANE PROTEIN PEX29"/>
    <property type="match status" value="1"/>
</dbReference>
<feature type="transmembrane region" description="Helical" evidence="8">
    <location>
        <begin position="226"/>
        <end position="251"/>
    </location>
</feature>
<dbReference type="InterPro" id="IPR010482">
    <property type="entry name" value="TECPR1-like_DysF"/>
</dbReference>
<evidence type="ECO:0000256" key="6">
    <source>
        <dbReference type="ARBA" id="ARBA00023136"/>
    </source>
</evidence>
<dbReference type="InterPro" id="IPR006614">
    <property type="entry name" value="Peroxin/Ferlin"/>
</dbReference>
<proteinExistence type="predicted"/>
<dbReference type="InterPro" id="IPR052816">
    <property type="entry name" value="Peroxisomal_Membrane_PEX28-32"/>
</dbReference>
<feature type="compositionally biased region" description="Low complexity" evidence="7">
    <location>
        <begin position="92"/>
        <end position="101"/>
    </location>
</feature>
<gene>
    <name evidence="10" type="ORF">INT44_003520</name>
</gene>
<evidence type="ECO:0000256" key="2">
    <source>
        <dbReference type="ARBA" id="ARBA00022692"/>
    </source>
</evidence>
<dbReference type="GO" id="GO:0046872">
    <property type="term" value="F:metal ion binding"/>
    <property type="evidence" value="ECO:0007669"/>
    <property type="project" value="UniProtKB-KW"/>
</dbReference>
<keyword evidence="3" id="KW-0479">Metal-binding</keyword>
<name>A0A8H7UCG3_9FUNG</name>
<evidence type="ECO:0000256" key="3">
    <source>
        <dbReference type="ARBA" id="ARBA00022723"/>
    </source>
</evidence>
<keyword evidence="6 8" id="KW-0472">Membrane</keyword>
<feature type="compositionally biased region" description="Low complexity" evidence="7">
    <location>
        <begin position="140"/>
        <end position="149"/>
    </location>
</feature>
<evidence type="ECO:0000313" key="11">
    <source>
        <dbReference type="Proteomes" id="UP000612746"/>
    </source>
</evidence>
<dbReference type="SMART" id="SM00109">
    <property type="entry name" value="C1"/>
    <property type="match status" value="1"/>
</dbReference>
<evidence type="ECO:0000259" key="9">
    <source>
        <dbReference type="PROSITE" id="PS50081"/>
    </source>
</evidence>
<dbReference type="SUPFAM" id="SSF57889">
    <property type="entry name" value="Cysteine-rich domain"/>
    <property type="match status" value="1"/>
</dbReference>
<feature type="transmembrane region" description="Helical" evidence="8">
    <location>
        <begin position="363"/>
        <end position="382"/>
    </location>
</feature>
<dbReference type="GO" id="GO:0005778">
    <property type="term" value="C:peroxisomal membrane"/>
    <property type="evidence" value="ECO:0007669"/>
    <property type="project" value="TreeGrafter"/>
</dbReference>
<feature type="compositionally biased region" description="Polar residues" evidence="7">
    <location>
        <begin position="283"/>
        <end position="305"/>
    </location>
</feature>
<evidence type="ECO:0000256" key="5">
    <source>
        <dbReference type="ARBA" id="ARBA00022989"/>
    </source>
</evidence>
<dbReference type="OrthoDB" id="74314at2759"/>
<reference evidence="10" key="1">
    <citation type="submission" date="2020-12" db="EMBL/GenBank/DDBJ databases">
        <title>Metabolic potential, ecology and presence of endohyphal bacteria is reflected in genomic diversity of Mucoromycotina.</title>
        <authorList>
            <person name="Muszewska A."/>
            <person name="Okrasinska A."/>
            <person name="Steczkiewicz K."/>
            <person name="Drgas O."/>
            <person name="Orlowska M."/>
            <person name="Perlinska-Lenart U."/>
            <person name="Aleksandrzak-Piekarczyk T."/>
            <person name="Szatraj K."/>
            <person name="Zielenkiewicz U."/>
            <person name="Pilsyk S."/>
            <person name="Malc E."/>
            <person name="Mieczkowski P."/>
            <person name="Kruszewska J.S."/>
            <person name="Biernat P."/>
            <person name="Pawlowska J."/>
        </authorList>
    </citation>
    <scope>NUCLEOTIDE SEQUENCE</scope>
    <source>
        <strain evidence="10">WA0000051536</strain>
    </source>
</reference>
<feature type="compositionally biased region" description="Low complexity" evidence="7">
    <location>
        <begin position="116"/>
        <end position="126"/>
    </location>
</feature>
<protein>
    <recommendedName>
        <fullName evidence="9">Phorbol-ester/DAG-type domain-containing protein</fullName>
    </recommendedName>
</protein>
<dbReference type="AlphaFoldDB" id="A0A8H7UCG3"/>
<feature type="compositionally biased region" description="Low complexity" evidence="7">
    <location>
        <begin position="69"/>
        <end position="85"/>
    </location>
</feature>
<feature type="domain" description="Phorbol-ester/DAG-type" evidence="9">
    <location>
        <begin position="5"/>
        <end position="54"/>
    </location>
</feature>
<dbReference type="GO" id="GO:0007031">
    <property type="term" value="P:peroxisome organization"/>
    <property type="evidence" value="ECO:0007669"/>
    <property type="project" value="UniProtKB-ARBA"/>
</dbReference>
<evidence type="ECO:0000256" key="8">
    <source>
        <dbReference type="SAM" id="Phobius"/>
    </source>
</evidence>
<dbReference type="SMART" id="SM00693">
    <property type="entry name" value="DysFN"/>
    <property type="match status" value="1"/>
</dbReference>
<keyword evidence="2 8" id="KW-0812">Transmembrane</keyword>
<dbReference type="PROSITE" id="PS00479">
    <property type="entry name" value="ZF_DAG_PE_1"/>
    <property type="match status" value="1"/>
</dbReference>
<dbReference type="PANTHER" id="PTHR28304:SF2">
    <property type="entry name" value="PEROXISOMAL MEMBRANE PROTEIN PEX29"/>
    <property type="match status" value="1"/>
</dbReference>
<keyword evidence="5 8" id="KW-1133">Transmembrane helix</keyword>
<evidence type="ECO:0000313" key="10">
    <source>
        <dbReference type="EMBL" id="KAG2180516.1"/>
    </source>
</evidence>
<comment type="caution">
    <text evidence="10">The sequence shown here is derived from an EMBL/GenBank/DDBJ whole genome shotgun (WGS) entry which is preliminary data.</text>
</comment>
<dbReference type="Proteomes" id="UP000612746">
    <property type="component" value="Unassembled WGS sequence"/>
</dbReference>
<keyword evidence="11" id="KW-1185">Reference proteome</keyword>
<accession>A0A8H7UCG3</accession>
<dbReference type="Pfam" id="PF06398">
    <property type="entry name" value="Pex24p"/>
    <property type="match status" value="1"/>
</dbReference>